<keyword evidence="2" id="KW-1185">Reference proteome</keyword>
<organism evidence="1 2">
    <name type="scientific">Dermacentor silvarum</name>
    <name type="common">Tick</name>
    <dbReference type="NCBI Taxonomy" id="543639"/>
    <lineage>
        <taxon>Eukaryota</taxon>
        <taxon>Metazoa</taxon>
        <taxon>Ecdysozoa</taxon>
        <taxon>Arthropoda</taxon>
        <taxon>Chelicerata</taxon>
        <taxon>Arachnida</taxon>
        <taxon>Acari</taxon>
        <taxon>Parasitiformes</taxon>
        <taxon>Ixodida</taxon>
        <taxon>Ixodoidea</taxon>
        <taxon>Ixodidae</taxon>
        <taxon>Rhipicephalinae</taxon>
        <taxon>Dermacentor</taxon>
    </lineage>
</organism>
<accession>A0ACB8CYY3</accession>
<comment type="caution">
    <text evidence="1">The sequence shown here is derived from an EMBL/GenBank/DDBJ whole genome shotgun (WGS) entry which is preliminary data.</text>
</comment>
<reference evidence="1" key="1">
    <citation type="submission" date="2020-05" db="EMBL/GenBank/DDBJ databases">
        <title>Large-scale comparative analyses of tick genomes elucidate their genetic diversity and vector capacities.</title>
        <authorList>
            <person name="Jia N."/>
            <person name="Wang J."/>
            <person name="Shi W."/>
            <person name="Du L."/>
            <person name="Sun Y."/>
            <person name="Zhan W."/>
            <person name="Jiang J."/>
            <person name="Wang Q."/>
            <person name="Zhang B."/>
            <person name="Ji P."/>
            <person name="Sakyi L.B."/>
            <person name="Cui X."/>
            <person name="Yuan T."/>
            <person name="Jiang B."/>
            <person name="Yang W."/>
            <person name="Lam T.T.-Y."/>
            <person name="Chang Q."/>
            <person name="Ding S."/>
            <person name="Wang X."/>
            <person name="Zhu J."/>
            <person name="Ruan X."/>
            <person name="Zhao L."/>
            <person name="Wei J."/>
            <person name="Que T."/>
            <person name="Du C."/>
            <person name="Cheng J."/>
            <person name="Dai P."/>
            <person name="Han X."/>
            <person name="Huang E."/>
            <person name="Gao Y."/>
            <person name="Liu J."/>
            <person name="Shao H."/>
            <person name="Ye R."/>
            <person name="Li L."/>
            <person name="Wei W."/>
            <person name="Wang X."/>
            <person name="Wang C."/>
            <person name="Yang T."/>
            <person name="Huo Q."/>
            <person name="Li W."/>
            <person name="Guo W."/>
            <person name="Chen H."/>
            <person name="Zhou L."/>
            <person name="Ni X."/>
            <person name="Tian J."/>
            <person name="Zhou Y."/>
            <person name="Sheng Y."/>
            <person name="Liu T."/>
            <person name="Pan Y."/>
            <person name="Xia L."/>
            <person name="Li J."/>
            <person name="Zhao F."/>
            <person name="Cao W."/>
        </authorList>
    </citation>
    <scope>NUCLEOTIDE SEQUENCE</scope>
    <source>
        <strain evidence="1">Dsil-2018</strain>
    </source>
</reference>
<gene>
    <name evidence="1" type="ORF">HPB49_018330</name>
</gene>
<evidence type="ECO:0000313" key="1">
    <source>
        <dbReference type="EMBL" id="KAH7954423.1"/>
    </source>
</evidence>
<name>A0ACB8CYY3_DERSI</name>
<dbReference type="Proteomes" id="UP000821865">
    <property type="component" value="Chromosome 4"/>
</dbReference>
<evidence type="ECO:0000313" key="2">
    <source>
        <dbReference type="Proteomes" id="UP000821865"/>
    </source>
</evidence>
<sequence length="374" mass="41931">MVFCYLFFTISPHAHKYVRSYGNVILPHPMTIRYICSSYGVNPQLEHENSAFLKYMATGISDLDDYQRTVTLMPLDSSVAAGAAAIAREPQMGIYIQPNVVRPADLPSDHPDEAHDWSDWPKFPLNKNADQQRPIVPSLPAKVPHVALVNKHEFLLPKMELLIHTQGRRVWLELLKPPTGFVASGSPKLSYEEHAAMHGPDLLLLVHVFLSLTTRILRGLAARFGMRVRIYVYPVTTVFVKNNRASTISFAFRIMQPAPSFRLTNLVDDLQYTAWLSFTDATGGECVGQYSHPDSPHPGSSWNGRVLTFSRLKLFSNDCFTTKPPPITLKCNNSYRIQVNVGIVDNSGHILSTSVVRQFVGAYFVAVTQFKKSS</sequence>
<dbReference type="EMBL" id="CM023473">
    <property type="protein sequence ID" value="KAH7954423.1"/>
    <property type="molecule type" value="Genomic_DNA"/>
</dbReference>
<proteinExistence type="predicted"/>
<protein>
    <submittedName>
        <fullName evidence="1">Uncharacterized protein</fullName>
    </submittedName>
</protein>